<evidence type="ECO:0000313" key="7">
    <source>
        <dbReference type="EMBL" id="SEQ26629.1"/>
    </source>
</evidence>
<dbReference type="Proteomes" id="UP000199021">
    <property type="component" value="Unassembled WGS sequence"/>
</dbReference>
<feature type="transmembrane region" description="Helical" evidence="5">
    <location>
        <begin position="95"/>
        <end position="116"/>
    </location>
</feature>
<dbReference type="InterPro" id="IPR000620">
    <property type="entry name" value="EamA_dom"/>
</dbReference>
<dbReference type="OrthoDB" id="597549at2"/>
<organism evidence="7 8">
    <name type="scientific">Neolewinella agarilytica</name>
    <dbReference type="NCBI Taxonomy" id="478744"/>
    <lineage>
        <taxon>Bacteria</taxon>
        <taxon>Pseudomonadati</taxon>
        <taxon>Bacteroidota</taxon>
        <taxon>Saprospiria</taxon>
        <taxon>Saprospirales</taxon>
        <taxon>Lewinellaceae</taxon>
        <taxon>Neolewinella</taxon>
    </lineage>
</organism>
<feature type="domain" description="EamA" evidence="6">
    <location>
        <begin position="10"/>
        <end position="138"/>
    </location>
</feature>
<evidence type="ECO:0000313" key="8">
    <source>
        <dbReference type="Proteomes" id="UP000199021"/>
    </source>
</evidence>
<dbReference type="Gene3D" id="1.10.3730.20">
    <property type="match status" value="2"/>
</dbReference>
<comment type="subcellular location">
    <subcellularLocation>
        <location evidence="1">Membrane</location>
        <topology evidence="1">Multi-pass membrane protein</topology>
    </subcellularLocation>
</comment>
<evidence type="ECO:0000256" key="2">
    <source>
        <dbReference type="ARBA" id="ARBA00022692"/>
    </source>
</evidence>
<dbReference type="SUPFAM" id="SSF103481">
    <property type="entry name" value="Multidrug resistance efflux transporter EmrE"/>
    <property type="match status" value="2"/>
</dbReference>
<keyword evidence="3 5" id="KW-1133">Transmembrane helix</keyword>
<accession>A0A1H9ELV9</accession>
<evidence type="ECO:0000259" key="6">
    <source>
        <dbReference type="Pfam" id="PF00892"/>
    </source>
</evidence>
<gene>
    <name evidence="7" type="ORF">SAMN05444359_107125</name>
</gene>
<feature type="transmembrane region" description="Helical" evidence="5">
    <location>
        <begin position="147"/>
        <end position="167"/>
    </location>
</feature>
<keyword evidence="8" id="KW-1185">Reference proteome</keyword>
<keyword evidence="4 5" id="KW-0472">Membrane</keyword>
<name>A0A1H9ELV9_9BACT</name>
<feature type="transmembrane region" description="Helical" evidence="5">
    <location>
        <begin position="207"/>
        <end position="225"/>
    </location>
</feature>
<evidence type="ECO:0000256" key="4">
    <source>
        <dbReference type="ARBA" id="ARBA00023136"/>
    </source>
</evidence>
<feature type="transmembrane region" description="Helical" evidence="5">
    <location>
        <begin position="123"/>
        <end position="141"/>
    </location>
</feature>
<dbReference type="EMBL" id="FOFB01000007">
    <property type="protein sequence ID" value="SEQ26629.1"/>
    <property type="molecule type" value="Genomic_DNA"/>
</dbReference>
<feature type="transmembrane region" description="Helical" evidence="5">
    <location>
        <begin position="68"/>
        <end position="89"/>
    </location>
</feature>
<evidence type="ECO:0000256" key="3">
    <source>
        <dbReference type="ARBA" id="ARBA00022989"/>
    </source>
</evidence>
<dbReference type="InterPro" id="IPR037185">
    <property type="entry name" value="EmrE-like"/>
</dbReference>
<feature type="transmembrane region" description="Helical" evidence="5">
    <location>
        <begin position="261"/>
        <end position="280"/>
    </location>
</feature>
<sequence length="300" mass="33662">MNKLTDYLTPGIRYIILAGLFFVTMQIIIKELTQFHLFQIVFFRSAITSLAAMTYLRRNNISMLGNKRSLLILRALFGVIAMTLFFATIQRIPLGAAVSLKYLSPLFTAVFAVIWLQEKVRPIQWLLFALAFSGVFLLKGFDFRIDPFNLLLGVTGAVFAGLVYVTIRKIGSSEHSMVIINYFMLTASVLSGIAMIPFWVTPTLPELAALLIMGALGYFAQVFMTRSLQMEPASRIAPFRYLEVVYSLILGFLFFKESYTLLSFMGIVLIVGSMVVNVFLKNTDQKNTVAQHAGAVEVKK</sequence>
<dbReference type="AlphaFoldDB" id="A0A1H9ELV9"/>
<dbReference type="STRING" id="478744.SAMN05444359_107125"/>
<reference evidence="8" key="1">
    <citation type="submission" date="2016-10" db="EMBL/GenBank/DDBJ databases">
        <authorList>
            <person name="Varghese N."/>
            <person name="Submissions S."/>
        </authorList>
    </citation>
    <scope>NUCLEOTIDE SEQUENCE [LARGE SCALE GENOMIC DNA]</scope>
    <source>
        <strain evidence="8">DSM 24740</strain>
    </source>
</reference>
<dbReference type="InParanoid" id="A0A1H9ELV9"/>
<dbReference type="GO" id="GO:0016020">
    <property type="term" value="C:membrane"/>
    <property type="evidence" value="ECO:0007669"/>
    <property type="project" value="UniProtKB-SubCell"/>
</dbReference>
<feature type="domain" description="EamA" evidence="6">
    <location>
        <begin position="150"/>
        <end position="277"/>
    </location>
</feature>
<keyword evidence="2 5" id="KW-0812">Transmembrane</keyword>
<proteinExistence type="predicted"/>
<evidence type="ECO:0000256" key="5">
    <source>
        <dbReference type="SAM" id="Phobius"/>
    </source>
</evidence>
<feature type="transmembrane region" description="Helical" evidence="5">
    <location>
        <begin position="179"/>
        <end position="201"/>
    </location>
</feature>
<dbReference type="PANTHER" id="PTHR22911:SF6">
    <property type="entry name" value="SOLUTE CARRIER FAMILY 35 MEMBER G1"/>
    <property type="match status" value="1"/>
</dbReference>
<feature type="transmembrane region" description="Helical" evidence="5">
    <location>
        <begin position="12"/>
        <end position="29"/>
    </location>
</feature>
<dbReference type="Pfam" id="PF00892">
    <property type="entry name" value="EamA"/>
    <property type="match status" value="2"/>
</dbReference>
<evidence type="ECO:0000256" key="1">
    <source>
        <dbReference type="ARBA" id="ARBA00004141"/>
    </source>
</evidence>
<feature type="transmembrane region" description="Helical" evidence="5">
    <location>
        <begin position="35"/>
        <end position="56"/>
    </location>
</feature>
<dbReference type="RefSeq" id="WP_090167253.1">
    <property type="nucleotide sequence ID" value="NZ_FOFB01000007.1"/>
</dbReference>
<protein>
    <submittedName>
        <fullName evidence="7">EamA-like transporter family protein</fullName>
    </submittedName>
</protein>
<dbReference type="PANTHER" id="PTHR22911">
    <property type="entry name" value="ACYL-MALONYL CONDENSING ENZYME-RELATED"/>
    <property type="match status" value="1"/>
</dbReference>
<feature type="transmembrane region" description="Helical" evidence="5">
    <location>
        <begin position="237"/>
        <end position="255"/>
    </location>
</feature>